<keyword evidence="1" id="KW-0812">Transmembrane</keyword>
<dbReference type="SUPFAM" id="SSF49695">
    <property type="entry name" value="gamma-Crystallin-like"/>
    <property type="match status" value="1"/>
</dbReference>
<protein>
    <submittedName>
        <fullName evidence="2">Uncharacterized protein</fullName>
    </submittedName>
</protein>
<organism evidence="2 3">
    <name type="scientific">Folsomia candida</name>
    <name type="common">Springtail</name>
    <dbReference type="NCBI Taxonomy" id="158441"/>
    <lineage>
        <taxon>Eukaryota</taxon>
        <taxon>Metazoa</taxon>
        <taxon>Ecdysozoa</taxon>
        <taxon>Arthropoda</taxon>
        <taxon>Hexapoda</taxon>
        <taxon>Collembola</taxon>
        <taxon>Entomobryomorpha</taxon>
        <taxon>Isotomoidea</taxon>
        <taxon>Isotomidae</taxon>
        <taxon>Proisotominae</taxon>
        <taxon>Folsomia</taxon>
    </lineage>
</organism>
<sequence length="201" mass="22288">MLSRYIFTIAIFHGLISLCMSYFPQLTLYSGHNYDGDRVTFSTKRSSLTPLEEEFFRSARSYCVTGWWRGYENANFVAGSSNPFNANNVSGISCWRNGDKITKSLRFMGPSDTSTSAISAYNGVPNSGDHYSGIEVIVLATEYEASFDFAPSGLLITGMSNWTAFYERNFTGPSTCFIPTSEIYTVSLGTFQVLSVRLGCN</sequence>
<dbReference type="Proteomes" id="UP000198287">
    <property type="component" value="Unassembled WGS sequence"/>
</dbReference>
<keyword evidence="1" id="KW-0472">Membrane</keyword>
<evidence type="ECO:0000313" key="2">
    <source>
        <dbReference type="EMBL" id="OXA55000.1"/>
    </source>
</evidence>
<name>A0A226EC24_FOLCA</name>
<dbReference type="AlphaFoldDB" id="A0A226EC24"/>
<evidence type="ECO:0000256" key="1">
    <source>
        <dbReference type="SAM" id="Phobius"/>
    </source>
</evidence>
<keyword evidence="1" id="KW-1133">Transmembrane helix</keyword>
<dbReference type="Gene3D" id="2.60.20.10">
    <property type="entry name" value="Crystallins"/>
    <property type="match status" value="1"/>
</dbReference>
<gene>
    <name evidence="2" type="ORF">Fcan01_11262</name>
</gene>
<accession>A0A226EC24</accession>
<dbReference type="OrthoDB" id="6346391at2759"/>
<dbReference type="InterPro" id="IPR011024">
    <property type="entry name" value="G_crystallin-like"/>
</dbReference>
<reference evidence="2 3" key="1">
    <citation type="submission" date="2015-12" db="EMBL/GenBank/DDBJ databases">
        <title>The genome of Folsomia candida.</title>
        <authorList>
            <person name="Faddeeva A."/>
            <person name="Derks M.F."/>
            <person name="Anvar Y."/>
            <person name="Smit S."/>
            <person name="Van Straalen N."/>
            <person name="Roelofs D."/>
        </authorList>
    </citation>
    <scope>NUCLEOTIDE SEQUENCE [LARGE SCALE GENOMIC DNA]</scope>
    <source>
        <strain evidence="2 3">VU population</strain>
        <tissue evidence="2">Whole body</tissue>
    </source>
</reference>
<proteinExistence type="predicted"/>
<keyword evidence="3" id="KW-1185">Reference proteome</keyword>
<evidence type="ECO:0000313" key="3">
    <source>
        <dbReference type="Proteomes" id="UP000198287"/>
    </source>
</evidence>
<comment type="caution">
    <text evidence="2">The sequence shown here is derived from an EMBL/GenBank/DDBJ whole genome shotgun (WGS) entry which is preliminary data.</text>
</comment>
<dbReference type="EMBL" id="LNIX01000005">
    <property type="protein sequence ID" value="OXA55000.1"/>
    <property type="molecule type" value="Genomic_DNA"/>
</dbReference>
<feature type="transmembrane region" description="Helical" evidence="1">
    <location>
        <begin position="6"/>
        <end position="23"/>
    </location>
</feature>